<evidence type="ECO:0000259" key="3">
    <source>
        <dbReference type="Pfam" id="PF04389"/>
    </source>
</evidence>
<dbReference type="SUPFAM" id="SSF52025">
    <property type="entry name" value="PA domain"/>
    <property type="match status" value="1"/>
</dbReference>
<dbReference type="EMBL" id="JBHSNP010000029">
    <property type="protein sequence ID" value="MFC5604759.1"/>
    <property type="molecule type" value="Genomic_DNA"/>
</dbReference>
<dbReference type="Gene3D" id="3.40.630.10">
    <property type="entry name" value="Zn peptidases"/>
    <property type="match status" value="1"/>
</dbReference>
<dbReference type="InterPro" id="IPR046450">
    <property type="entry name" value="PA_dom_sf"/>
</dbReference>
<feature type="coiled-coil region" evidence="1">
    <location>
        <begin position="456"/>
        <end position="483"/>
    </location>
</feature>
<dbReference type="PANTHER" id="PTHR10404:SF46">
    <property type="entry name" value="VACUOLAR PROTEIN SORTING-ASSOCIATED PROTEIN 70"/>
    <property type="match status" value="1"/>
</dbReference>
<evidence type="ECO:0000313" key="4">
    <source>
        <dbReference type="EMBL" id="MFC5604759.1"/>
    </source>
</evidence>
<feature type="domain" description="Peptidase M28" evidence="3">
    <location>
        <begin position="210"/>
        <end position="410"/>
    </location>
</feature>
<proteinExistence type="predicted"/>
<organism evidence="4 5">
    <name type="scientific">Sporosarcina koreensis</name>
    <dbReference type="NCBI Taxonomy" id="334735"/>
    <lineage>
        <taxon>Bacteria</taxon>
        <taxon>Bacillati</taxon>
        <taxon>Bacillota</taxon>
        <taxon>Bacilli</taxon>
        <taxon>Bacillales</taxon>
        <taxon>Caryophanaceae</taxon>
        <taxon>Sporosarcina</taxon>
    </lineage>
</organism>
<name>A0ABW0U2I1_9BACL</name>
<dbReference type="Gene3D" id="3.50.30.30">
    <property type="match status" value="1"/>
</dbReference>
<dbReference type="SUPFAM" id="SSF53187">
    <property type="entry name" value="Zn-dependent exopeptidases"/>
    <property type="match status" value="1"/>
</dbReference>
<keyword evidence="5" id="KW-1185">Reference proteome</keyword>
<dbReference type="InterPro" id="IPR007484">
    <property type="entry name" value="Peptidase_M28"/>
</dbReference>
<dbReference type="InterPro" id="IPR003137">
    <property type="entry name" value="PA_domain"/>
</dbReference>
<feature type="domain" description="PA" evidence="2">
    <location>
        <begin position="97"/>
        <end position="182"/>
    </location>
</feature>
<dbReference type="Proteomes" id="UP001596071">
    <property type="component" value="Unassembled WGS sequence"/>
</dbReference>
<keyword evidence="1" id="KW-0175">Coiled coil</keyword>
<dbReference type="PANTHER" id="PTHR10404">
    <property type="entry name" value="N-ACETYLATED-ALPHA-LINKED ACIDIC DIPEPTIDASE"/>
    <property type="match status" value="1"/>
</dbReference>
<reference evidence="5" key="1">
    <citation type="journal article" date="2019" name="Int. J. Syst. Evol. Microbiol.">
        <title>The Global Catalogue of Microorganisms (GCM) 10K type strain sequencing project: providing services to taxonomists for standard genome sequencing and annotation.</title>
        <authorList>
            <consortium name="The Broad Institute Genomics Platform"/>
            <consortium name="The Broad Institute Genome Sequencing Center for Infectious Disease"/>
            <person name="Wu L."/>
            <person name="Ma J."/>
        </authorList>
    </citation>
    <scope>NUCLEOTIDE SEQUENCE [LARGE SCALE GENOMIC DNA]</scope>
    <source>
        <strain evidence="5">KACC 11299</strain>
    </source>
</reference>
<accession>A0ABW0U2I1</accession>
<sequence>MVTKIQLIDRVDKNKLMEFTENISKEVRLSGTEEEYRAFQYAEQQLKEFGFETSLYKRMAYISHPGETSLRVNGTPYQSITHAMAASTPEEGLHTDLVYVGDGSEGNWADVKGKAVVIDGLAIPGAVKAAEQAGAIAAVFISAEYRHEMIVSTVWGNPSINQVNDYPTIAVLSVNFDDGQKIKEMILNSGETACEIKAVVHKFWGEIPTLIAEYKADEPTDEFVLFSGHIDSWHHGAMDNGTANATMLEIARIIGEQKPTFRRSLRFAFWSGHSHGRYAGSTLYADENWEELHDNCVMHVNIDSVGAKESVVLSEGNAMAETKSVAAKAIKEIAGETYNSSRFGRAGDQSFWGPGVPSLLMGLSEQKPMNTPAMEAFSKLFGDGKGGGFGWWWHTTEDTLDKISPEFLQRDCKIYLSILWDLCTSRLLEVNQLNAIKEINSYLDQYHEAMPNHKGLAETKKRVEGLKELIRQVEDIVKTAENLTDCQAEEYNRWNIRVSKGLVRLNYVNEDEFNHDSALAQPPLPLLAVALKFKSVNSDMARFAIENTLTRNTNKFNFILRGLICSTEEYLGRIKEVKSKVSSI</sequence>
<evidence type="ECO:0000259" key="2">
    <source>
        <dbReference type="Pfam" id="PF02225"/>
    </source>
</evidence>
<dbReference type="InterPro" id="IPR039373">
    <property type="entry name" value="Peptidase_M28B"/>
</dbReference>
<dbReference type="RefSeq" id="WP_381446900.1">
    <property type="nucleotide sequence ID" value="NZ_JBHSNP010000029.1"/>
</dbReference>
<evidence type="ECO:0000256" key="1">
    <source>
        <dbReference type="SAM" id="Coils"/>
    </source>
</evidence>
<comment type="caution">
    <text evidence="4">The sequence shown here is derived from an EMBL/GenBank/DDBJ whole genome shotgun (WGS) entry which is preliminary data.</text>
</comment>
<dbReference type="Pfam" id="PF04389">
    <property type="entry name" value="Peptidase_M28"/>
    <property type="match status" value="1"/>
</dbReference>
<dbReference type="Pfam" id="PF02225">
    <property type="entry name" value="PA"/>
    <property type="match status" value="1"/>
</dbReference>
<gene>
    <name evidence="4" type="ORF">ACFPTP_16105</name>
</gene>
<protein>
    <submittedName>
        <fullName evidence="4">M28 family metallopeptidase</fullName>
    </submittedName>
</protein>
<evidence type="ECO:0000313" key="5">
    <source>
        <dbReference type="Proteomes" id="UP001596071"/>
    </source>
</evidence>